<dbReference type="InterPro" id="IPR005835">
    <property type="entry name" value="NTP_transferase_dom"/>
</dbReference>
<comment type="similarity">
    <text evidence="1 8">Belongs to the mannose-6-phosphate isomerase type 2 family.</text>
</comment>
<accession>A0A0M7AIG7</accession>
<evidence type="ECO:0000256" key="1">
    <source>
        <dbReference type="ARBA" id="ARBA00006115"/>
    </source>
</evidence>
<dbReference type="RefSeq" id="WP_055673160.1">
    <property type="nucleotide sequence ID" value="NZ_CXWD01000017.1"/>
</dbReference>
<evidence type="ECO:0000256" key="6">
    <source>
        <dbReference type="ARBA" id="ARBA00023134"/>
    </source>
</evidence>
<keyword evidence="5" id="KW-0547">Nucleotide-binding</keyword>
<dbReference type="NCBIfam" id="TIGR01479">
    <property type="entry name" value="GMP_PMI"/>
    <property type="match status" value="1"/>
</dbReference>
<evidence type="ECO:0000256" key="4">
    <source>
        <dbReference type="ARBA" id="ARBA00022695"/>
    </source>
</evidence>
<feature type="domain" description="MannoseP isomerase/GMP-like beta-helix" evidence="11">
    <location>
        <begin position="295"/>
        <end position="344"/>
    </location>
</feature>
<evidence type="ECO:0000256" key="8">
    <source>
        <dbReference type="RuleBase" id="RU004190"/>
    </source>
</evidence>
<feature type="domain" description="Mannose-6-phosphate isomerase type II C-terminal" evidence="10">
    <location>
        <begin position="348"/>
        <end position="459"/>
    </location>
</feature>
<dbReference type="GO" id="GO:0005525">
    <property type="term" value="F:GTP binding"/>
    <property type="evidence" value="ECO:0007669"/>
    <property type="project" value="UniProtKB-KW"/>
</dbReference>
<dbReference type="PANTHER" id="PTHR46390">
    <property type="entry name" value="MANNOSE-1-PHOSPHATE GUANYLYLTRANSFERASE"/>
    <property type="match status" value="1"/>
</dbReference>
<protein>
    <recommendedName>
        <fullName evidence="2">mannose-1-phosphate guanylyltransferase</fullName>
        <ecNumber evidence="2">2.7.7.13</ecNumber>
    </recommendedName>
</protein>
<dbReference type="InterPro" id="IPR051161">
    <property type="entry name" value="Mannose-6P_isomerase_type2"/>
</dbReference>
<dbReference type="InterPro" id="IPR054566">
    <property type="entry name" value="ManC/GMP-like_b-helix"/>
</dbReference>
<organism evidence="12 13">
    <name type="scientific">Roseibium alexandrii</name>
    <dbReference type="NCBI Taxonomy" id="388408"/>
    <lineage>
        <taxon>Bacteria</taxon>
        <taxon>Pseudomonadati</taxon>
        <taxon>Pseudomonadota</taxon>
        <taxon>Alphaproteobacteria</taxon>
        <taxon>Hyphomicrobiales</taxon>
        <taxon>Stappiaceae</taxon>
        <taxon>Roseibium</taxon>
    </lineage>
</organism>
<evidence type="ECO:0000256" key="2">
    <source>
        <dbReference type="ARBA" id="ARBA00012387"/>
    </source>
</evidence>
<dbReference type="FunFam" id="2.60.120.10:FF:000032">
    <property type="entry name" value="Mannose-1-phosphate guanylyltransferase/mannose-6-phosphate isomerase"/>
    <property type="match status" value="1"/>
</dbReference>
<dbReference type="CDD" id="cd02213">
    <property type="entry name" value="cupin_PMI_typeII_C"/>
    <property type="match status" value="1"/>
</dbReference>
<dbReference type="FunFam" id="3.90.550.10:FF:000046">
    <property type="entry name" value="Mannose-1-phosphate guanylyltransferase (GDP)"/>
    <property type="match status" value="1"/>
</dbReference>
<dbReference type="Pfam" id="PF01050">
    <property type="entry name" value="MannoseP_isomer"/>
    <property type="match status" value="1"/>
</dbReference>
<dbReference type="EC" id="2.7.7.13" evidence="2"/>
<dbReference type="GO" id="GO:0000271">
    <property type="term" value="P:polysaccharide biosynthetic process"/>
    <property type="evidence" value="ECO:0007669"/>
    <property type="project" value="InterPro"/>
</dbReference>
<dbReference type="OrthoDB" id="9806359at2"/>
<dbReference type="STRING" id="388408.LAX5112_03845"/>
<dbReference type="GO" id="GO:0004475">
    <property type="term" value="F:mannose-1-phosphate guanylyltransferase (GTP) activity"/>
    <property type="evidence" value="ECO:0007669"/>
    <property type="project" value="UniProtKB-EC"/>
</dbReference>
<dbReference type="Pfam" id="PF00483">
    <property type="entry name" value="NTP_transferase"/>
    <property type="match status" value="1"/>
</dbReference>
<evidence type="ECO:0000313" key="12">
    <source>
        <dbReference type="EMBL" id="CTQ74381.1"/>
    </source>
</evidence>
<dbReference type="InterPro" id="IPR001538">
    <property type="entry name" value="Man6P_isomerase-2_C"/>
</dbReference>
<dbReference type="Gene3D" id="3.90.550.10">
    <property type="entry name" value="Spore Coat Polysaccharide Biosynthesis Protein SpsA, Chain A"/>
    <property type="match status" value="1"/>
</dbReference>
<dbReference type="PANTHER" id="PTHR46390:SF1">
    <property type="entry name" value="MANNOSE-1-PHOSPHATE GUANYLYLTRANSFERASE"/>
    <property type="match status" value="1"/>
</dbReference>
<keyword evidence="3" id="KW-0808">Transferase</keyword>
<evidence type="ECO:0000259" key="10">
    <source>
        <dbReference type="Pfam" id="PF01050"/>
    </source>
</evidence>
<dbReference type="Gene3D" id="2.60.120.10">
    <property type="entry name" value="Jelly Rolls"/>
    <property type="match status" value="1"/>
</dbReference>
<dbReference type="InterPro" id="IPR014710">
    <property type="entry name" value="RmlC-like_jellyroll"/>
</dbReference>
<evidence type="ECO:0000259" key="9">
    <source>
        <dbReference type="Pfam" id="PF00483"/>
    </source>
</evidence>
<dbReference type="InterPro" id="IPR006375">
    <property type="entry name" value="Man1P_GuaTrfase/Man6P_Isoase"/>
</dbReference>
<dbReference type="SUPFAM" id="SSF53448">
    <property type="entry name" value="Nucleotide-diphospho-sugar transferases"/>
    <property type="match status" value="1"/>
</dbReference>
<dbReference type="AlphaFoldDB" id="A0A0M7AIG7"/>
<dbReference type="Pfam" id="PF22640">
    <property type="entry name" value="ManC_GMP_beta-helix"/>
    <property type="match status" value="1"/>
</dbReference>
<name>A0A0M7AIG7_9HYPH</name>
<feature type="domain" description="Nucleotidyl transferase" evidence="9">
    <location>
        <begin position="4"/>
        <end position="280"/>
    </location>
</feature>
<comment type="catalytic activity">
    <reaction evidence="7">
        <text>alpha-D-mannose 1-phosphate + GTP + H(+) = GDP-alpha-D-mannose + diphosphate</text>
        <dbReference type="Rhea" id="RHEA:15229"/>
        <dbReference type="ChEBI" id="CHEBI:15378"/>
        <dbReference type="ChEBI" id="CHEBI:33019"/>
        <dbReference type="ChEBI" id="CHEBI:37565"/>
        <dbReference type="ChEBI" id="CHEBI:57527"/>
        <dbReference type="ChEBI" id="CHEBI:58409"/>
        <dbReference type="EC" id="2.7.7.13"/>
    </reaction>
</comment>
<dbReference type="GO" id="GO:0009298">
    <property type="term" value="P:GDP-mannose biosynthetic process"/>
    <property type="evidence" value="ECO:0007669"/>
    <property type="project" value="TreeGrafter"/>
</dbReference>
<evidence type="ECO:0000313" key="13">
    <source>
        <dbReference type="Proteomes" id="UP000053235"/>
    </source>
</evidence>
<keyword evidence="13" id="KW-1185">Reference proteome</keyword>
<sequence length="461" mass="50567">MIYPCILSGGIGSRLWPLSRKDRPKQFLPIFGGESLFQKTCKRVSGEGFSDPIVIGGDSHRFLMGEQLAEIDTAATTILLEPVGRNTAPPALMAALLAYEQDPNALILLLPSDHLIGKEDVFMTAVHHARDAALSGKIVTFGITPTEPNTGYGYIKLEPGSDPIRGVAAFVEKPDLERAKAFLADGAHVWNAGIFLYSAKTMIQAFKTYQPALSEAITALMATRHGDLDFTRLDEDGFAALENISIDYAIMEKADNVVCAPMAPDWDDLGSWSAIWGVLDKDGSGNSAIGDARFLDCKECLAYADQRLVSVIGLEDVMVIATTDSVLVAHKDKAQDVKKVVEQLESEGRSETERHPRTYRPWGYTERINAGDRFAVQSMMIKPGKRLSLQSHLHRAEHWVVVSGTLEITINGQVSLLTENQSAYVPLGAQHTLHNPGRIPVRMIEVQSGTYLQEDDIVRHS</sequence>
<dbReference type="InterPro" id="IPR011051">
    <property type="entry name" value="RmlC_Cupin_sf"/>
</dbReference>
<evidence type="ECO:0000256" key="3">
    <source>
        <dbReference type="ARBA" id="ARBA00022679"/>
    </source>
</evidence>
<evidence type="ECO:0000256" key="5">
    <source>
        <dbReference type="ARBA" id="ARBA00022741"/>
    </source>
</evidence>
<dbReference type="CDD" id="cd02509">
    <property type="entry name" value="GDP-M1P_Guanylyltransferase"/>
    <property type="match status" value="1"/>
</dbReference>
<evidence type="ECO:0000256" key="7">
    <source>
        <dbReference type="ARBA" id="ARBA00047343"/>
    </source>
</evidence>
<dbReference type="InterPro" id="IPR049577">
    <property type="entry name" value="GMPP_N"/>
</dbReference>
<dbReference type="SUPFAM" id="SSF51182">
    <property type="entry name" value="RmlC-like cupins"/>
    <property type="match status" value="1"/>
</dbReference>
<evidence type="ECO:0000259" key="11">
    <source>
        <dbReference type="Pfam" id="PF22640"/>
    </source>
</evidence>
<gene>
    <name evidence="12" type="primary">algA</name>
    <name evidence="12" type="ORF">LAX5112_03845</name>
</gene>
<reference evidence="13" key="1">
    <citation type="submission" date="2015-07" db="EMBL/GenBank/DDBJ databases">
        <authorList>
            <person name="Rodrigo-Torres Lidia"/>
            <person name="Arahal R.David."/>
        </authorList>
    </citation>
    <scope>NUCLEOTIDE SEQUENCE [LARGE SCALE GENOMIC DNA]</scope>
    <source>
        <strain evidence="13">CECT 5112</strain>
    </source>
</reference>
<dbReference type="InterPro" id="IPR029044">
    <property type="entry name" value="Nucleotide-diphossugar_trans"/>
</dbReference>
<keyword evidence="4" id="KW-0548">Nucleotidyltransferase</keyword>
<keyword evidence="6" id="KW-0342">GTP-binding</keyword>
<dbReference type="Proteomes" id="UP000053235">
    <property type="component" value="Unassembled WGS sequence"/>
</dbReference>
<proteinExistence type="inferred from homology"/>
<dbReference type="EMBL" id="CXWD01000017">
    <property type="protein sequence ID" value="CTQ74381.1"/>
    <property type="molecule type" value="Genomic_DNA"/>
</dbReference>